<dbReference type="PANTHER" id="PTHR35337:SF1">
    <property type="entry name" value="SLR1478 PROTEIN"/>
    <property type="match status" value="1"/>
</dbReference>
<evidence type="ECO:0000256" key="1">
    <source>
        <dbReference type="SAM" id="Phobius"/>
    </source>
</evidence>
<dbReference type="Pfam" id="PF01944">
    <property type="entry name" value="SpoIIM"/>
    <property type="match status" value="1"/>
</dbReference>
<sequence length="335" mass="37240">MREAVFLRQNEERWQQYERTPARNPDELAARFVALTDDLAYAQTFYPQSPTTAYLNTLAGKLHQRLYANKREGTQRFGHFWVVELPLLVARHHRTLAVAAVIFLVFCLVGALSAAYDDSFVRVVMGDGYVDRTIANIRKGDPMAVYKGEDETVMFLGITANNVKVALFTYALGSTAGLGTIYMLFANGVMLGAFQYFFYQYHVLQASVLTIWIHGTLEISAIVLAGGAGLVMARGLLFPGTYSRSEAFRAAARDGLKLAIGLVPVFVVAGFLEGFVTRHTEMPVLASLSIIGLSAVFIIWYFVVYPIRLTRRLRESSPDNNARRAELVEFGNSPA</sequence>
<evidence type="ECO:0000313" key="3">
    <source>
        <dbReference type="Proteomes" id="UP001176429"/>
    </source>
</evidence>
<proteinExistence type="predicted"/>
<name>A0ABT9BJW9_9BACT</name>
<keyword evidence="1" id="KW-0472">Membrane</keyword>
<dbReference type="EMBL" id="JAUQSY010000015">
    <property type="protein sequence ID" value="MDO7876941.1"/>
    <property type="molecule type" value="Genomic_DNA"/>
</dbReference>
<feature type="transmembrane region" description="Helical" evidence="1">
    <location>
        <begin position="258"/>
        <end position="276"/>
    </location>
</feature>
<feature type="transmembrane region" description="Helical" evidence="1">
    <location>
        <begin position="180"/>
        <end position="199"/>
    </location>
</feature>
<dbReference type="Proteomes" id="UP001176429">
    <property type="component" value="Unassembled WGS sequence"/>
</dbReference>
<comment type="caution">
    <text evidence="2">The sequence shown here is derived from an EMBL/GenBank/DDBJ whole genome shotgun (WGS) entry which is preliminary data.</text>
</comment>
<reference evidence="2" key="1">
    <citation type="submission" date="2023-07" db="EMBL/GenBank/DDBJ databases">
        <authorList>
            <person name="Kim M.K."/>
        </authorList>
    </citation>
    <scope>NUCLEOTIDE SEQUENCE</scope>
    <source>
        <strain evidence="2">ASUV-10-1</strain>
    </source>
</reference>
<keyword evidence="3" id="KW-1185">Reference proteome</keyword>
<dbReference type="InterPro" id="IPR002798">
    <property type="entry name" value="SpoIIM-like"/>
</dbReference>
<keyword evidence="1" id="KW-0812">Transmembrane</keyword>
<gene>
    <name evidence="2" type="ORF">Q5H93_19500</name>
</gene>
<dbReference type="PANTHER" id="PTHR35337">
    <property type="entry name" value="SLR1478 PROTEIN"/>
    <property type="match status" value="1"/>
</dbReference>
<feature type="transmembrane region" description="Helical" evidence="1">
    <location>
        <begin position="153"/>
        <end position="173"/>
    </location>
</feature>
<protein>
    <submittedName>
        <fullName evidence="2">Stage II sporulation protein M</fullName>
    </submittedName>
</protein>
<evidence type="ECO:0000313" key="2">
    <source>
        <dbReference type="EMBL" id="MDO7876941.1"/>
    </source>
</evidence>
<accession>A0ABT9BJW9</accession>
<organism evidence="2 3">
    <name type="scientific">Hymenobacter aranciens</name>
    <dbReference type="NCBI Taxonomy" id="3063996"/>
    <lineage>
        <taxon>Bacteria</taxon>
        <taxon>Pseudomonadati</taxon>
        <taxon>Bacteroidota</taxon>
        <taxon>Cytophagia</taxon>
        <taxon>Cytophagales</taxon>
        <taxon>Hymenobacteraceae</taxon>
        <taxon>Hymenobacter</taxon>
    </lineage>
</organism>
<dbReference type="RefSeq" id="WP_305008332.1">
    <property type="nucleotide sequence ID" value="NZ_JAUQSY010000015.1"/>
</dbReference>
<feature type="transmembrane region" description="Helical" evidence="1">
    <location>
        <begin position="282"/>
        <end position="304"/>
    </location>
</feature>
<keyword evidence="1" id="KW-1133">Transmembrane helix</keyword>
<feature type="transmembrane region" description="Helical" evidence="1">
    <location>
        <begin position="211"/>
        <end position="237"/>
    </location>
</feature>
<feature type="transmembrane region" description="Helical" evidence="1">
    <location>
        <begin position="96"/>
        <end position="116"/>
    </location>
</feature>